<gene>
    <name evidence="14" type="ORF">AB0O96_05375</name>
</gene>
<proteinExistence type="inferred from homology"/>
<keyword evidence="9" id="KW-0234">DNA repair</keyword>
<dbReference type="PANTHER" id="PTHR47707:SF1">
    <property type="entry name" value="NUDIX HYDROLASE FAMILY PROTEIN"/>
    <property type="match status" value="1"/>
</dbReference>
<evidence type="ECO:0000313" key="14">
    <source>
        <dbReference type="EMBL" id="MEV8157624.1"/>
    </source>
</evidence>
<evidence type="ECO:0000256" key="6">
    <source>
        <dbReference type="ARBA" id="ARBA00022763"/>
    </source>
</evidence>
<keyword evidence="6" id="KW-0227">DNA damage</keyword>
<dbReference type="Proteomes" id="UP001553031">
    <property type="component" value="Unassembled WGS sequence"/>
</dbReference>
<evidence type="ECO:0000256" key="2">
    <source>
        <dbReference type="ARBA" id="ARBA00005582"/>
    </source>
</evidence>
<dbReference type="InterPro" id="IPR015797">
    <property type="entry name" value="NUDIX_hydrolase-like_dom_sf"/>
</dbReference>
<name>A0ABV3KB50_9MICC</name>
<evidence type="ECO:0000256" key="9">
    <source>
        <dbReference type="ARBA" id="ARBA00023204"/>
    </source>
</evidence>
<keyword evidence="8" id="KW-0460">Magnesium</keyword>
<keyword evidence="4" id="KW-0235">DNA replication</keyword>
<dbReference type="Pfam" id="PF00293">
    <property type="entry name" value="NUDIX"/>
    <property type="match status" value="1"/>
</dbReference>
<keyword evidence="3" id="KW-0515">Mutator protein</keyword>
<reference evidence="14 15" key="1">
    <citation type="submission" date="2024-06" db="EMBL/GenBank/DDBJ databases">
        <title>The Natural Products Discovery Center: Release of the First 8490 Sequenced Strains for Exploring Actinobacteria Biosynthetic Diversity.</title>
        <authorList>
            <person name="Kalkreuter E."/>
            <person name="Kautsar S.A."/>
            <person name="Yang D."/>
            <person name="Bader C.D."/>
            <person name="Teijaro C.N."/>
            <person name="Fluegel L."/>
            <person name="Davis C.M."/>
            <person name="Simpson J.R."/>
            <person name="Lauterbach L."/>
            <person name="Steele A.D."/>
            <person name="Gui C."/>
            <person name="Meng S."/>
            <person name="Li G."/>
            <person name="Viehrig K."/>
            <person name="Ye F."/>
            <person name="Su P."/>
            <person name="Kiefer A.F."/>
            <person name="Nichols A."/>
            <person name="Cepeda A.J."/>
            <person name="Yan W."/>
            <person name="Fan B."/>
            <person name="Jiang Y."/>
            <person name="Adhikari A."/>
            <person name="Zheng C.-J."/>
            <person name="Schuster L."/>
            <person name="Cowan T.M."/>
            <person name="Smanski M.J."/>
            <person name="Chevrette M.G."/>
            <person name="De Carvalho L.P.S."/>
            <person name="Shen B."/>
        </authorList>
    </citation>
    <scope>NUCLEOTIDE SEQUENCE [LARGE SCALE GENOMIC DNA]</scope>
    <source>
        <strain evidence="14 15">NPDC079179</strain>
    </source>
</reference>
<dbReference type="CDD" id="cd03425">
    <property type="entry name" value="NUDIX_MutT_NudA_like"/>
    <property type="match status" value="1"/>
</dbReference>
<feature type="region of interest" description="Disordered" evidence="12">
    <location>
        <begin position="95"/>
        <end position="124"/>
    </location>
</feature>
<sequence>MGAALLDAARRPTHVLAAQRAYPAELRGLWEFPGGKQEPGESALDALVRECREELDLRIRLLDEVTPPAPDGWPLAGTAVMRVFTAVVDSGGSLGSAVPDPVGAPTDQDEPTSQDVHAGPGTPVFPSGDHLEVRWLPLADPAQILGLPWIPADLPIVAALLEMLRTE</sequence>
<dbReference type="InterPro" id="IPR000086">
    <property type="entry name" value="NUDIX_hydrolase_dom"/>
</dbReference>
<keyword evidence="15" id="KW-1185">Reference proteome</keyword>
<dbReference type="SUPFAM" id="SSF55811">
    <property type="entry name" value="Nudix"/>
    <property type="match status" value="1"/>
</dbReference>
<evidence type="ECO:0000256" key="5">
    <source>
        <dbReference type="ARBA" id="ARBA00022723"/>
    </source>
</evidence>
<dbReference type="PROSITE" id="PS51462">
    <property type="entry name" value="NUDIX"/>
    <property type="match status" value="1"/>
</dbReference>
<evidence type="ECO:0000256" key="4">
    <source>
        <dbReference type="ARBA" id="ARBA00022705"/>
    </source>
</evidence>
<dbReference type="Gene3D" id="3.90.79.10">
    <property type="entry name" value="Nucleoside Triphosphate Pyrophosphohydrolase"/>
    <property type="match status" value="1"/>
</dbReference>
<comment type="caution">
    <text evidence="14">The sequence shown here is derived from an EMBL/GenBank/DDBJ whole genome shotgun (WGS) entry which is preliminary data.</text>
</comment>
<evidence type="ECO:0000256" key="12">
    <source>
        <dbReference type="SAM" id="MobiDB-lite"/>
    </source>
</evidence>
<evidence type="ECO:0000256" key="10">
    <source>
        <dbReference type="ARBA" id="ARBA00035861"/>
    </source>
</evidence>
<dbReference type="PANTHER" id="PTHR47707">
    <property type="entry name" value="8-OXO-DGTP DIPHOSPHATASE"/>
    <property type="match status" value="1"/>
</dbReference>
<evidence type="ECO:0000256" key="11">
    <source>
        <dbReference type="ARBA" id="ARBA00038905"/>
    </source>
</evidence>
<comment type="similarity">
    <text evidence="2">Belongs to the Nudix hydrolase family.</text>
</comment>
<keyword evidence="7" id="KW-0378">Hydrolase</keyword>
<evidence type="ECO:0000259" key="13">
    <source>
        <dbReference type="PROSITE" id="PS51462"/>
    </source>
</evidence>
<comment type="catalytic activity">
    <reaction evidence="10">
        <text>8-oxo-dGTP + H2O = 8-oxo-dGMP + diphosphate + H(+)</text>
        <dbReference type="Rhea" id="RHEA:31575"/>
        <dbReference type="ChEBI" id="CHEBI:15377"/>
        <dbReference type="ChEBI" id="CHEBI:15378"/>
        <dbReference type="ChEBI" id="CHEBI:33019"/>
        <dbReference type="ChEBI" id="CHEBI:63224"/>
        <dbReference type="ChEBI" id="CHEBI:77896"/>
        <dbReference type="EC" id="3.6.1.55"/>
    </reaction>
</comment>
<evidence type="ECO:0000256" key="3">
    <source>
        <dbReference type="ARBA" id="ARBA00022457"/>
    </source>
</evidence>
<dbReference type="InterPro" id="IPR047127">
    <property type="entry name" value="MutT-like"/>
</dbReference>
<organism evidence="14 15">
    <name type="scientific">Kocuria salsicia</name>
    <dbReference type="NCBI Taxonomy" id="664639"/>
    <lineage>
        <taxon>Bacteria</taxon>
        <taxon>Bacillati</taxon>
        <taxon>Actinomycetota</taxon>
        <taxon>Actinomycetes</taxon>
        <taxon>Micrococcales</taxon>
        <taxon>Micrococcaceae</taxon>
        <taxon>Kocuria</taxon>
    </lineage>
</organism>
<protein>
    <recommendedName>
        <fullName evidence="11">8-oxo-dGTP diphosphatase</fullName>
        <ecNumber evidence="11">3.6.1.55</ecNumber>
    </recommendedName>
</protein>
<evidence type="ECO:0000313" key="15">
    <source>
        <dbReference type="Proteomes" id="UP001553031"/>
    </source>
</evidence>
<comment type="cofactor">
    <cofactor evidence="1">
        <name>Mg(2+)</name>
        <dbReference type="ChEBI" id="CHEBI:18420"/>
    </cofactor>
</comment>
<accession>A0ABV3KB50</accession>
<feature type="domain" description="Nudix hydrolase" evidence="13">
    <location>
        <begin position="1"/>
        <end position="159"/>
    </location>
</feature>
<dbReference type="EMBL" id="JBFBLL010000003">
    <property type="protein sequence ID" value="MEV8157624.1"/>
    <property type="molecule type" value="Genomic_DNA"/>
</dbReference>
<dbReference type="EC" id="3.6.1.55" evidence="11"/>
<evidence type="ECO:0000256" key="8">
    <source>
        <dbReference type="ARBA" id="ARBA00022842"/>
    </source>
</evidence>
<evidence type="ECO:0000256" key="7">
    <source>
        <dbReference type="ARBA" id="ARBA00022801"/>
    </source>
</evidence>
<dbReference type="RefSeq" id="WP_363784275.1">
    <property type="nucleotide sequence ID" value="NZ_JBFBLL010000003.1"/>
</dbReference>
<keyword evidence="5" id="KW-0479">Metal-binding</keyword>
<evidence type="ECO:0000256" key="1">
    <source>
        <dbReference type="ARBA" id="ARBA00001946"/>
    </source>
</evidence>